<proteinExistence type="inferred from homology"/>
<comment type="caution">
    <text evidence="9">The sequence shown here is derived from an EMBL/GenBank/DDBJ whole genome shotgun (WGS) entry which is preliminary data.</text>
</comment>
<evidence type="ECO:0000256" key="6">
    <source>
        <dbReference type="ARBA" id="ARBA00043993"/>
    </source>
</evidence>
<dbReference type="Pfam" id="PF13515">
    <property type="entry name" value="FUSC_2"/>
    <property type="match status" value="1"/>
</dbReference>
<evidence type="ECO:0000256" key="2">
    <source>
        <dbReference type="ARBA" id="ARBA00022475"/>
    </source>
</evidence>
<name>A0A1Q9AE28_9HYPH</name>
<evidence type="ECO:0000313" key="10">
    <source>
        <dbReference type="Proteomes" id="UP000186143"/>
    </source>
</evidence>
<feature type="transmembrane region" description="Helical" evidence="7">
    <location>
        <begin position="465"/>
        <end position="483"/>
    </location>
</feature>
<feature type="transmembrane region" description="Helical" evidence="7">
    <location>
        <begin position="444"/>
        <end position="459"/>
    </location>
</feature>
<feature type="transmembrane region" description="Helical" evidence="7">
    <location>
        <begin position="41"/>
        <end position="57"/>
    </location>
</feature>
<dbReference type="EMBL" id="MKIO01000041">
    <property type="protein sequence ID" value="OLP53145.1"/>
    <property type="molecule type" value="Genomic_DNA"/>
</dbReference>
<dbReference type="Proteomes" id="UP000186143">
    <property type="component" value="Unassembled WGS sequence"/>
</dbReference>
<evidence type="ECO:0000256" key="4">
    <source>
        <dbReference type="ARBA" id="ARBA00022989"/>
    </source>
</evidence>
<dbReference type="GO" id="GO:0005886">
    <property type="term" value="C:plasma membrane"/>
    <property type="evidence" value="ECO:0007669"/>
    <property type="project" value="UniProtKB-SubCell"/>
</dbReference>
<feature type="transmembrane region" description="Helical" evidence="7">
    <location>
        <begin position="135"/>
        <end position="153"/>
    </location>
</feature>
<dbReference type="AlphaFoldDB" id="A0A1Q9AE28"/>
<organism evidence="9 10">
    <name type="scientific">Xaviernesmea rhizosphaerae</name>
    <dbReference type="NCBI Taxonomy" id="1672749"/>
    <lineage>
        <taxon>Bacteria</taxon>
        <taxon>Pseudomonadati</taxon>
        <taxon>Pseudomonadota</taxon>
        <taxon>Alphaproteobacteria</taxon>
        <taxon>Hyphomicrobiales</taxon>
        <taxon>Rhizobiaceae</taxon>
        <taxon>Rhizobium/Agrobacterium group</taxon>
        <taxon>Xaviernesmea</taxon>
    </lineage>
</organism>
<evidence type="ECO:0000256" key="3">
    <source>
        <dbReference type="ARBA" id="ARBA00022692"/>
    </source>
</evidence>
<dbReference type="STRING" id="1672749.BJF92_17745"/>
<evidence type="ECO:0000256" key="5">
    <source>
        <dbReference type="ARBA" id="ARBA00023136"/>
    </source>
</evidence>
<evidence type="ECO:0000313" key="9">
    <source>
        <dbReference type="EMBL" id="OLP53145.1"/>
    </source>
</evidence>
<feature type="transmembrane region" description="Helical" evidence="7">
    <location>
        <begin position="379"/>
        <end position="399"/>
    </location>
</feature>
<feature type="transmembrane region" description="Helical" evidence="7">
    <location>
        <begin position="87"/>
        <end position="105"/>
    </location>
</feature>
<accession>A0A1Q9AE28</accession>
<feature type="domain" description="Integral membrane bound transporter" evidence="8">
    <location>
        <begin position="386"/>
        <end position="506"/>
    </location>
</feature>
<keyword evidence="2" id="KW-1003">Cell membrane</keyword>
<comment type="subcellular location">
    <subcellularLocation>
        <location evidence="1">Cell membrane</location>
        <topology evidence="1">Multi-pass membrane protein</topology>
    </subcellularLocation>
</comment>
<dbReference type="InterPro" id="IPR049453">
    <property type="entry name" value="Memb_transporter_dom"/>
</dbReference>
<evidence type="ECO:0000259" key="8">
    <source>
        <dbReference type="Pfam" id="PF13515"/>
    </source>
</evidence>
<feature type="transmembrane region" description="Helical" evidence="7">
    <location>
        <begin position="111"/>
        <end position="128"/>
    </location>
</feature>
<keyword evidence="5 7" id="KW-0472">Membrane</keyword>
<evidence type="ECO:0000256" key="7">
    <source>
        <dbReference type="SAM" id="Phobius"/>
    </source>
</evidence>
<keyword evidence="3 7" id="KW-0812">Transmembrane</keyword>
<dbReference type="PANTHER" id="PTHR30509:SF9">
    <property type="entry name" value="MULTIDRUG RESISTANCE PROTEIN MDTO"/>
    <property type="match status" value="1"/>
</dbReference>
<sequence>MAEADRPGGAGGLNAALRRAARWLELRSFGLTPEHFTLSEGLRAAFAVAVPLLLVLLTGQHQFGWSVYAAFWLCLCDVAGPDGLRRRLLLIFVLVGTVIAFAGAWAASFGWAAAMIAGTLLVFLAIALPYRLAHSAMLATLLAVVAVVAVGYPEPVDKAAILAFAFFAGSLWAYLLIVVFWRIDPLLPLKQDTVALYARLADMAFDLAATGNEPHRDARWHPEHAAHRRSVRIAIERLRLLLARYDGPAEASVAPTRRLLKAGEATFNALIALEHGFITGHGAADERIAVAKLLRNTLIAAQMTVAGVPDMQVLLARRLKRLGRARATIDDPMLAGILEAVRLSLLPLTGQGQARPLSTLSPPPLPGFSVALRQGIRQAACVLFVYSIARLFGLGYPYWAAMATVVVLQGNARITWTRSIERVLGSLTGGFVALALLELIDARAILVPIAVLLTGWTIALRTVNYTVFVVTLTMLFIFVTELLTPGAGIASARILDNTLGSLAAVLAVLLLWPERGPGLPALIDKGLASNGAYLEAVRQNVEPESLEETRRAAGLASIAAEVALHDLGGLTRRWYRLDQRHSEALRSLRLLAGEAASAWHKRLGGGDLSRDG</sequence>
<gene>
    <name evidence="9" type="ORF">BJF92_17745</name>
</gene>
<dbReference type="PANTHER" id="PTHR30509">
    <property type="entry name" value="P-HYDROXYBENZOIC ACID EFFLUX PUMP SUBUNIT-RELATED"/>
    <property type="match status" value="1"/>
</dbReference>
<evidence type="ECO:0000256" key="1">
    <source>
        <dbReference type="ARBA" id="ARBA00004651"/>
    </source>
</evidence>
<protein>
    <recommendedName>
        <fullName evidence="8">Integral membrane bound transporter domain-containing protein</fullName>
    </recommendedName>
</protein>
<keyword evidence="4 7" id="KW-1133">Transmembrane helix</keyword>
<comment type="similarity">
    <text evidence="6">Belongs to the YccS/YhfK family.</text>
</comment>
<reference evidence="9 10" key="1">
    <citation type="submission" date="2016-09" db="EMBL/GenBank/DDBJ databases">
        <title>Rhizobium sp. nov., a novel species isolated from the rice rhizosphere.</title>
        <authorList>
            <person name="Zhao J."/>
            <person name="Zhang X."/>
        </authorList>
    </citation>
    <scope>NUCLEOTIDE SEQUENCE [LARGE SCALE GENOMIC DNA]</scope>
    <source>
        <strain evidence="9 10">MH17</strain>
    </source>
</reference>
<feature type="transmembrane region" description="Helical" evidence="7">
    <location>
        <begin position="159"/>
        <end position="181"/>
    </location>
</feature>